<feature type="compositionally biased region" description="Basic and acidic residues" evidence="1">
    <location>
        <begin position="50"/>
        <end position="67"/>
    </location>
</feature>
<organism evidence="2 3">
    <name type="scientific">Capsicum baccatum</name>
    <name type="common">Peruvian pepper</name>
    <dbReference type="NCBI Taxonomy" id="33114"/>
    <lineage>
        <taxon>Eukaryota</taxon>
        <taxon>Viridiplantae</taxon>
        <taxon>Streptophyta</taxon>
        <taxon>Embryophyta</taxon>
        <taxon>Tracheophyta</taxon>
        <taxon>Spermatophyta</taxon>
        <taxon>Magnoliopsida</taxon>
        <taxon>eudicotyledons</taxon>
        <taxon>Gunneridae</taxon>
        <taxon>Pentapetalae</taxon>
        <taxon>asterids</taxon>
        <taxon>lamiids</taxon>
        <taxon>Solanales</taxon>
        <taxon>Solanaceae</taxon>
        <taxon>Solanoideae</taxon>
        <taxon>Capsiceae</taxon>
        <taxon>Capsicum</taxon>
    </lineage>
</organism>
<protein>
    <recommendedName>
        <fullName evidence="4">Retrotransposon gag domain-containing protein</fullName>
    </recommendedName>
</protein>
<accession>A0A2G2VVF2</accession>
<comment type="caution">
    <text evidence="2">The sequence shown here is derived from an EMBL/GenBank/DDBJ whole genome shotgun (WGS) entry which is preliminary data.</text>
</comment>
<gene>
    <name evidence="2" type="ORF">CQW23_24642</name>
</gene>
<reference evidence="3" key="2">
    <citation type="journal article" date="2017" name="J. Anim. Genet.">
        <title>Multiple reference genome sequences of hot pepper reveal the massive evolution of plant disease resistance genes by retroduplication.</title>
        <authorList>
            <person name="Kim S."/>
            <person name="Park J."/>
            <person name="Yeom S.-I."/>
            <person name="Kim Y.-M."/>
            <person name="Seo E."/>
            <person name="Kim K.-T."/>
            <person name="Kim M.-S."/>
            <person name="Lee J.M."/>
            <person name="Cheong K."/>
            <person name="Shin H.-S."/>
            <person name="Kim S.-B."/>
            <person name="Han K."/>
            <person name="Lee J."/>
            <person name="Park M."/>
            <person name="Lee H.-A."/>
            <person name="Lee H.-Y."/>
            <person name="Lee Y."/>
            <person name="Oh S."/>
            <person name="Lee J.H."/>
            <person name="Choi E."/>
            <person name="Choi E."/>
            <person name="Lee S.E."/>
            <person name="Jeon J."/>
            <person name="Kim H."/>
            <person name="Choi G."/>
            <person name="Song H."/>
            <person name="Lee J."/>
            <person name="Lee S.-C."/>
            <person name="Kwon J.-K."/>
            <person name="Lee H.-Y."/>
            <person name="Koo N."/>
            <person name="Hong Y."/>
            <person name="Kim R.W."/>
            <person name="Kang W.-H."/>
            <person name="Huh J.H."/>
            <person name="Kang B.-C."/>
            <person name="Yang T.-J."/>
            <person name="Lee Y.-H."/>
            <person name="Bennetzen J.L."/>
            <person name="Choi D."/>
        </authorList>
    </citation>
    <scope>NUCLEOTIDE SEQUENCE [LARGE SCALE GENOMIC DNA]</scope>
    <source>
        <strain evidence="3">cv. PBC81</strain>
    </source>
</reference>
<dbReference type="EMBL" id="MLFT02000010">
    <property type="protein sequence ID" value="PHT36942.1"/>
    <property type="molecule type" value="Genomic_DNA"/>
</dbReference>
<name>A0A2G2VVF2_CAPBA</name>
<evidence type="ECO:0000313" key="2">
    <source>
        <dbReference type="EMBL" id="PHT36942.1"/>
    </source>
</evidence>
<evidence type="ECO:0000256" key="1">
    <source>
        <dbReference type="SAM" id="MobiDB-lite"/>
    </source>
</evidence>
<evidence type="ECO:0008006" key="4">
    <source>
        <dbReference type="Google" id="ProtNLM"/>
    </source>
</evidence>
<feature type="region of interest" description="Disordered" evidence="1">
    <location>
        <begin position="41"/>
        <end position="69"/>
    </location>
</feature>
<dbReference type="AlphaFoldDB" id="A0A2G2VVF2"/>
<reference evidence="2 3" key="1">
    <citation type="journal article" date="2017" name="Genome Biol.">
        <title>New reference genome sequences of hot pepper reveal the massive evolution of plant disease-resistance genes by retroduplication.</title>
        <authorList>
            <person name="Kim S."/>
            <person name="Park J."/>
            <person name="Yeom S.I."/>
            <person name="Kim Y.M."/>
            <person name="Seo E."/>
            <person name="Kim K.T."/>
            <person name="Kim M.S."/>
            <person name="Lee J.M."/>
            <person name="Cheong K."/>
            <person name="Shin H.S."/>
            <person name="Kim S.B."/>
            <person name="Han K."/>
            <person name="Lee J."/>
            <person name="Park M."/>
            <person name="Lee H.A."/>
            <person name="Lee H.Y."/>
            <person name="Lee Y."/>
            <person name="Oh S."/>
            <person name="Lee J.H."/>
            <person name="Choi E."/>
            <person name="Choi E."/>
            <person name="Lee S.E."/>
            <person name="Jeon J."/>
            <person name="Kim H."/>
            <person name="Choi G."/>
            <person name="Song H."/>
            <person name="Lee J."/>
            <person name="Lee S.C."/>
            <person name="Kwon J.K."/>
            <person name="Lee H.Y."/>
            <person name="Koo N."/>
            <person name="Hong Y."/>
            <person name="Kim R.W."/>
            <person name="Kang W.H."/>
            <person name="Huh J.H."/>
            <person name="Kang B.C."/>
            <person name="Yang T.J."/>
            <person name="Lee Y.H."/>
            <person name="Bennetzen J.L."/>
            <person name="Choi D."/>
        </authorList>
    </citation>
    <scope>NUCLEOTIDE SEQUENCE [LARGE SCALE GENOMIC DNA]</scope>
    <source>
        <strain evidence="3">cv. PBC81</strain>
    </source>
</reference>
<keyword evidence="3" id="KW-1185">Reference proteome</keyword>
<dbReference type="OrthoDB" id="1745472at2759"/>
<sequence length="182" mass="20843">MLSLEAPIFLVTYKELTFIASRLEALDATVKGQTSGTQTDVNLVTSFKGKGPEYNRGPRDPRKSSRDEDVDIDVDTPWWLNNPSHGPHTKMEFPRFIGGDPRGWILKAEKYFLYYQTHDDLKVDIASMYLDGDPLDLFAWINSENTLLYWEDLVKALQENYGPAEFQHPAEHLCSIRQFGTV</sequence>
<proteinExistence type="predicted"/>
<dbReference type="Proteomes" id="UP000224567">
    <property type="component" value="Unassembled WGS sequence"/>
</dbReference>
<evidence type="ECO:0000313" key="3">
    <source>
        <dbReference type="Proteomes" id="UP000224567"/>
    </source>
</evidence>